<dbReference type="AlphaFoldDB" id="A0A3R7EDV0"/>
<dbReference type="InterPro" id="IPR004681">
    <property type="entry name" value="TRAP_DctM"/>
</dbReference>
<comment type="function">
    <text evidence="7">Part of the tripartite ATP-independent periplasmic (TRAP) transport system.</text>
</comment>
<dbReference type="GO" id="GO:0005886">
    <property type="term" value="C:plasma membrane"/>
    <property type="evidence" value="ECO:0007669"/>
    <property type="project" value="UniProtKB-SubCell"/>
</dbReference>
<evidence type="ECO:0000256" key="7">
    <source>
        <dbReference type="RuleBase" id="RU369079"/>
    </source>
</evidence>
<feature type="transmembrane region" description="Helical" evidence="7">
    <location>
        <begin position="216"/>
        <end position="235"/>
    </location>
</feature>
<feature type="transmembrane region" description="Helical" evidence="7">
    <location>
        <begin position="279"/>
        <end position="298"/>
    </location>
</feature>
<sequence>MSAAVILALLFTLLLLGAPIGFALILSGFAGILWVGGTTAALGVLASVPHELAGKFEFLTIPMFLLMAEFVLRSGVADDLFKVAAAWTGRVPGGLGMATALSGAGFGAICGSSTASAATLSATSLPAMLKHGYERRMAAGVVAISGTLAMLIPPSIAMIIYGLLADVNIGKLLIAGVVPAILVTAAIMLTTYVLAKRDPSCAPLSAKVTWSEKFRLLRLVAPMLVLMMAVTGVIYTGVATPTEASAMGALVSAILYFMRGRRTWAEVADLFGRATRTSCMVAIILLGAHVFTVFFALTQTTQSLIGWVGALPVEPWVIIVALTLMYLVLGCFLDQIAILVLTVPIVAPLVSSLGFDLIWFGVIKIVTAELGMVTPPLGLNCFVVSKYSRTPVQDVFRGTLPHVAAHLVVLAVLLLFPALSLWLPSQMR</sequence>
<dbReference type="NCBIfam" id="TIGR00786">
    <property type="entry name" value="dctM"/>
    <property type="match status" value="1"/>
</dbReference>
<dbReference type="RefSeq" id="WP_094438264.1">
    <property type="nucleotide sequence ID" value="NZ_NKDB02000002.1"/>
</dbReference>
<evidence type="ECO:0000313" key="9">
    <source>
        <dbReference type="EMBL" id="RKJ96710.1"/>
    </source>
</evidence>
<dbReference type="EMBL" id="NKDB02000002">
    <property type="protein sequence ID" value="RKJ96710.1"/>
    <property type="molecule type" value="Genomic_DNA"/>
</dbReference>
<feature type="transmembrane region" description="Helical" evidence="7">
    <location>
        <begin position="304"/>
        <end position="329"/>
    </location>
</feature>
<keyword evidence="6 7" id="KW-0472">Membrane</keyword>
<feature type="domain" description="TRAP C4-dicarboxylate transport system permease DctM subunit" evidence="8">
    <location>
        <begin position="7"/>
        <end position="419"/>
    </location>
</feature>
<gene>
    <name evidence="9" type="ORF">CE154_011880</name>
</gene>
<evidence type="ECO:0000256" key="1">
    <source>
        <dbReference type="ARBA" id="ARBA00004429"/>
    </source>
</evidence>
<feature type="transmembrane region" description="Helical" evidence="7">
    <location>
        <begin position="241"/>
        <end position="258"/>
    </location>
</feature>
<keyword evidence="4 7" id="KW-0812">Transmembrane</keyword>
<keyword evidence="3 7" id="KW-0997">Cell inner membrane</keyword>
<name>A0A3R7EDV0_9BURK</name>
<reference evidence="9 10" key="1">
    <citation type="submission" date="2018-09" db="EMBL/GenBank/DDBJ databases">
        <title>Genome comparison of Alicycliphilus sp. BQ1, a polyurethanolytic bacterium, with its closest phylogenetic relatives Alicycliphilus denitrificans BC and K601, unable to attack polyurethane.</title>
        <authorList>
            <person name="Loza-Tavera H."/>
            <person name="Lozano L."/>
            <person name="Cevallos M."/>
            <person name="Maya-Lucas O."/>
            <person name="Garcia-Mena J."/>
            <person name="Hernandez J."/>
        </authorList>
    </citation>
    <scope>NUCLEOTIDE SEQUENCE [LARGE SCALE GENOMIC DNA]</scope>
    <source>
        <strain evidence="9 10">BQ1</strain>
    </source>
</reference>
<dbReference type="InterPro" id="IPR010656">
    <property type="entry name" value="DctM"/>
</dbReference>
<dbReference type="PIRSF" id="PIRSF006066">
    <property type="entry name" value="HI0050"/>
    <property type="match status" value="1"/>
</dbReference>
<keyword evidence="7" id="KW-0813">Transport</keyword>
<feature type="transmembrane region" description="Helical" evidence="7">
    <location>
        <begin position="96"/>
        <end position="125"/>
    </location>
</feature>
<comment type="subcellular location">
    <subcellularLocation>
        <location evidence="1 7">Cell inner membrane</location>
        <topology evidence="1 7">Multi-pass membrane protein</topology>
    </subcellularLocation>
</comment>
<keyword evidence="5 7" id="KW-1133">Transmembrane helix</keyword>
<dbReference type="Proteomes" id="UP000216225">
    <property type="component" value="Unassembled WGS sequence"/>
</dbReference>
<keyword evidence="2" id="KW-1003">Cell membrane</keyword>
<evidence type="ECO:0000256" key="4">
    <source>
        <dbReference type="ARBA" id="ARBA00022692"/>
    </source>
</evidence>
<accession>A0A3R7EDV0</accession>
<feature type="transmembrane region" description="Helical" evidence="7">
    <location>
        <begin position="403"/>
        <end position="423"/>
    </location>
</feature>
<feature type="transmembrane region" description="Helical" evidence="7">
    <location>
        <begin position="137"/>
        <end position="161"/>
    </location>
</feature>
<dbReference type="GO" id="GO:0022857">
    <property type="term" value="F:transmembrane transporter activity"/>
    <property type="evidence" value="ECO:0007669"/>
    <property type="project" value="UniProtKB-UniRule"/>
</dbReference>
<evidence type="ECO:0000259" key="8">
    <source>
        <dbReference type="Pfam" id="PF06808"/>
    </source>
</evidence>
<feature type="transmembrane region" description="Helical" evidence="7">
    <location>
        <begin position="336"/>
        <end position="362"/>
    </location>
</feature>
<protein>
    <recommendedName>
        <fullName evidence="7">TRAP transporter large permease protein</fullName>
    </recommendedName>
</protein>
<dbReference type="Pfam" id="PF06808">
    <property type="entry name" value="DctM"/>
    <property type="match status" value="1"/>
</dbReference>
<comment type="similarity">
    <text evidence="7">Belongs to the TRAP transporter large permease family.</text>
</comment>
<feature type="transmembrane region" description="Helical" evidence="7">
    <location>
        <begin position="27"/>
        <end position="46"/>
    </location>
</feature>
<proteinExistence type="inferred from homology"/>
<comment type="caution">
    <text evidence="7">Lacks conserved residue(s) required for the propagation of feature annotation.</text>
</comment>
<evidence type="ECO:0000256" key="2">
    <source>
        <dbReference type="ARBA" id="ARBA00022475"/>
    </source>
</evidence>
<evidence type="ECO:0000256" key="6">
    <source>
        <dbReference type="ARBA" id="ARBA00023136"/>
    </source>
</evidence>
<evidence type="ECO:0000256" key="3">
    <source>
        <dbReference type="ARBA" id="ARBA00022519"/>
    </source>
</evidence>
<evidence type="ECO:0000256" key="5">
    <source>
        <dbReference type="ARBA" id="ARBA00022989"/>
    </source>
</evidence>
<organism evidence="9 10">
    <name type="scientific">Alicycliphilus denitrificans</name>
    <dbReference type="NCBI Taxonomy" id="179636"/>
    <lineage>
        <taxon>Bacteria</taxon>
        <taxon>Pseudomonadati</taxon>
        <taxon>Pseudomonadota</taxon>
        <taxon>Betaproteobacteria</taxon>
        <taxon>Burkholderiales</taxon>
        <taxon>Comamonadaceae</taxon>
        <taxon>Alicycliphilus</taxon>
    </lineage>
</organism>
<feature type="transmembrane region" description="Helical" evidence="7">
    <location>
        <begin position="173"/>
        <end position="195"/>
    </location>
</feature>
<dbReference type="PANTHER" id="PTHR33362">
    <property type="entry name" value="SIALIC ACID TRAP TRANSPORTER PERMEASE PROTEIN SIAT-RELATED"/>
    <property type="match status" value="1"/>
</dbReference>
<evidence type="ECO:0000313" key="10">
    <source>
        <dbReference type="Proteomes" id="UP000216225"/>
    </source>
</evidence>
<comment type="caution">
    <text evidence="9">The sequence shown here is derived from an EMBL/GenBank/DDBJ whole genome shotgun (WGS) entry which is preliminary data.</text>
</comment>
<dbReference type="PANTHER" id="PTHR33362:SF5">
    <property type="entry name" value="C4-DICARBOXYLATE TRAP TRANSPORTER LARGE PERMEASE PROTEIN DCTM"/>
    <property type="match status" value="1"/>
</dbReference>
<comment type="subunit">
    <text evidence="7">The complex comprises the extracytoplasmic solute receptor protein and the two transmembrane proteins.</text>
</comment>